<reference evidence="1" key="1">
    <citation type="submission" date="2005-01" db="EMBL/GenBank/DDBJ databases">
        <authorList>
            <person name="Town C.D."/>
        </authorList>
    </citation>
    <scope>NUCLEOTIDE SEQUENCE</scope>
</reference>
<accession>A7UQT8</accession>
<protein>
    <submittedName>
        <fullName evidence="1">Uncharacterized protein</fullName>
    </submittedName>
</protein>
<reference evidence="1" key="2">
    <citation type="submission" date="2007-03" db="EMBL/GenBank/DDBJ databases">
        <authorList>
            <consortium name="The International Medicago Genome Annotation Group"/>
        </authorList>
    </citation>
    <scope>NUCLEOTIDE SEQUENCE</scope>
</reference>
<organism evidence="1">
    <name type="scientific">Medicago truncatula</name>
    <name type="common">Barrel medic</name>
    <name type="synonym">Medicago tribuloides</name>
    <dbReference type="NCBI Taxonomy" id="3880"/>
    <lineage>
        <taxon>Eukaryota</taxon>
        <taxon>Viridiplantae</taxon>
        <taxon>Streptophyta</taxon>
        <taxon>Embryophyta</taxon>
        <taxon>Tracheophyta</taxon>
        <taxon>Spermatophyta</taxon>
        <taxon>Magnoliopsida</taxon>
        <taxon>eudicotyledons</taxon>
        <taxon>Gunneridae</taxon>
        <taxon>Pentapetalae</taxon>
        <taxon>rosids</taxon>
        <taxon>fabids</taxon>
        <taxon>Fabales</taxon>
        <taxon>Fabaceae</taxon>
        <taxon>Papilionoideae</taxon>
        <taxon>50 kb inversion clade</taxon>
        <taxon>NPAAA clade</taxon>
        <taxon>Hologalegina</taxon>
        <taxon>IRL clade</taxon>
        <taxon>Trifolieae</taxon>
        <taxon>Medicago</taxon>
    </lineage>
</organism>
<dbReference type="AlphaFoldDB" id="A7UQT8"/>
<proteinExistence type="predicted"/>
<evidence type="ECO:0000313" key="1">
    <source>
        <dbReference type="EMBL" id="ABN08154.1"/>
    </source>
</evidence>
<name>A7UQT8_MEDTR</name>
<dbReference type="EMBL" id="AC155882">
    <property type="protein sequence ID" value="ABN08154.1"/>
    <property type="molecule type" value="Genomic_DNA"/>
</dbReference>
<sequence length="91" mass="10397">MICVHVQAIEIFISLNIFKKNTEAAHTSATEFLDFSSIVTHKSKEELKADPDSDKCYNLTLGPSFKDESSNKYCTLRYTTLDDIYGQLRKK</sequence>
<gene>
    <name evidence="1" type="ORF">MtrDRAFT_AC155882g34v2</name>
</gene>